<sequence>MSLILLSNLLNFPDLKEGDTSEREDRVSVLIPARNEAAVIGDSVRSLLRQTHSRMELLILNDNSDDGTERVAIETSGNDHRLRVIPGQPVPRGWMAKNWACQQLAEQASGEILVFTDADVVWQQRALDSLLCEFERSSADMLAVMPTQETGSWPERLCVPLMALAIHAYLPAAAVHNTTHPLLAAANGQCIAFSRAAYGSLGGHASVRDSILDDIALARRVKGVGLRLRMAEADGLITCRMYRDWKTVREGYAKNILPGFGGVAGLIVSTVFHWVVFVVPWGLLGLGFAGGQVPWHPYWAALLVCSGVFIRGMSAWRTGQRAGDAFLLPISVILMTGIAAQSLWWHWRYGGPLWKGRRAVP</sequence>
<protein>
    <submittedName>
        <fullName evidence="3">Glycosyltransferase</fullName>
    </submittedName>
</protein>
<dbReference type="Gene3D" id="3.90.550.10">
    <property type="entry name" value="Spore Coat Polysaccharide Biosynthesis Protein SpsA, Chain A"/>
    <property type="match status" value="1"/>
</dbReference>
<organism evidence="3">
    <name type="scientific">Caldilineaceae bacterium SB0675_bin_29</name>
    <dbReference type="NCBI Taxonomy" id="2605266"/>
    <lineage>
        <taxon>Bacteria</taxon>
        <taxon>Bacillati</taxon>
        <taxon>Chloroflexota</taxon>
        <taxon>Caldilineae</taxon>
        <taxon>Caldilineales</taxon>
        <taxon>Caldilineaceae</taxon>
    </lineage>
</organism>
<dbReference type="InterPro" id="IPR029044">
    <property type="entry name" value="Nucleotide-diphossugar_trans"/>
</dbReference>
<dbReference type="EMBL" id="VYDA01000582">
    <property type="protein sequence ID" value="MYH63272.1"/>
    <property type="molecule type" value="Genomic_DNA"/>
</dbReference>
<keyword evidence="1" id="KW-1133">Transmembrane helix</keyword>
<reference evidence="3" key="1">
    <citation type="submission" date="2019-09" db="EMBL/GenBank/DDBJ databases">
        <title>Characterisation of the sponge microbiome using genome-centric metagenomics.</title>
        <authorList>
            <person name="Engelberts J.P."/>
            <person name="Robbins S.J."/>
            <person name="De Goeij J.M."/>
            <person name="Aranda M."/>
            <person name="Bell S.C."/>
            <person name="Webster N.S."/>
        </authorList>
    </citation>
    <scope>NUCLEOTIDE SEQUENCE</scope>
    <source>
        <strain evidence="3">SB0675_bin_29</strain>
    </source>
</reference>
<evidence type="ECO:0000313" key="3">
    <source>
        <dbReference type="EMBL" id="MYH63272.1"/>
    </source>
</evidence>
<keyword evidence="3" id="KW-0808">Transferase</keyword>
<keyword evidence="1" id="KW-0472">Membrane</keyword>
<dbReference type="PANTHER" id="PTHR43646:SF3">
    <property type="entry name" value="SLR1566 PROTEIN"/>
    <property type="match status" value="1"/>
</dbReference>
<dbReference type="AlphaFoldDB" id="A0A6B1G0D8"/>
<dbReference type="PANTHER" id="PTHR43646">
    <property type="entry name" value="GLYCOSYLTRANSFERASE"/>
    <property type="match status" value="1"/>
</dbReference>
<gene>
    <name evidence="3" type="ORF">F4148_16455</name>
</gene>
<feature type="transmembrane region" description="Helical" evidence="1">
    <location>
        <begin position="325"/>
        <end position="347"/>
    </location>
</feature>
<comment type="caution">
    <text evidence="3">The sequence shown here is derived from an EMBL/GenBank/DDBJ whole genome shotgun (WGS) entry which is preliminary data.</text>
</comment>
<accession>A0A6B1G0D8</accession>
<evidence type="ECO:0000259" key="2">
    <source>
        <dbReference type="Pfam" id="PF00535"/>
    </source>
</evidence>
<feature type="domain" description="Glycosyltransferase 2-like" evidence="2">
    <location>
        <begin position="28"/>
        <end position="148"/>
    </location>
</feature>
<evidence type="ECO:0000256" key="1">
    <source>
        <dbReference type="SAM" id="Phobius"/>
    </source>
</evidence>
<keyword evidence="1" id="KW-0812">Transmembrane</keyword>
<feature type="transmembrane region" description="Helical" evidence="1">
    <location>
        <begin position="256"/>
        <end position="283"/>
    </location>
</feature>
<proteinExistence type="predicted"/>
<feature type="transmembrane region" description="Helical" evidence="1">
    <location>
        <begin position="295"/>
        <end position="313"/>
    </location>
</feature>
<dbReference type="GO" id="GO:0016740">
    <property type="term" value="F:transferase activity"/>
    <property type="evidence" value="ECO:0007669"/>
    <property type="project" value="UniProtKB-KW"/>
</dbReference>
<name>A0A6B1G0D8_9CHLR</name>
<dbReference type="CDD" id="cd06423">
    <property type="entry name" value="CESA_like"/>
    <property type="match status" value="1"/>
</dbReference>
<dbReference type="SUPFAM" id="SSF53448">
    <property type="entry name" value="Nucleotide-diphospho-sugar transferases"/>
    <property type="match status" value="1"/>
</dbReference>
<dbReference type="InterPro" id="IPR001173">
    <property type="entry name" value="Glyco_trans_2-like"/>
</dbReference>
<dbReference type="Pfam" id="PF00535">
    <property type="entry name" value="Glycos_transf_2"/>
    <property type="match status" value="1"/>
</dbReference>